<dbReference type="Pfam" id="PF05903">
    <property type="entry name" value="Peptidase_C97"/>
    <property type="match status" value="1"/>
</dbReference>
<evidence type="ECO:0000256" key="2">
    <source>
        <dbReference type="ARBA" id="ARBA00022670"/>
    </source>
</evidence>
<dbReference type="InterPro" id="IPR008580">
    <property type="entry name" value="PPPDE_dom"/>
</dbReference>
<dbReference type="InterPro" id="IPR011989">
    <property type="entry name" value="ARM-like"/>
</dbReference>
<proteinExistence type="inferred from homology"/>
<dbReference type="Gene3D" id="1.25.10.10">
    <property type="entry name" value="Leucine-rich Repeat Variant"/>
    <property type="match status" value="1"/>
</dbReference>
<dbReference type="InterPro" id="IPR042266">
    <property type="entry name" value="PPPDE_sf"/>
</dbReference>
<feature type="compositionally biased region" description="Basic and acidic residues" evidence="4">
    <location>
        <begin position="216"/>
        <end position="233"/>
    </location>
</feature>
<protein>
    <submittedName>
        <fullName evidence="6">Putative pppde peptidase domain protein</fullName>
    </submittedName>
</protein>
<dbReference type="PANTHER" id="PTHR12378">
    <property type="entry name" value="DESUMOYLATING ISOPEPTIDASE"/>
    <property type="match status" value="1"/>
</dbReference>
<dbReference type="GeneID" id="135391956"/>
<dbReference type="GO" id="GO:0070646">
    <property type="term" value="P:protein modification by small protein removal"/>
    <property type="evidence" value="ECO:0007669"/>
    <property type="project" value="TreeGrafter"/>
</dbReference>
<dbReference type="KEGG" id="oti:135391956"/>
<keyword evidence="3" id="KW-0378">Hydrolase</keyword>
<dbReference type="PROSITE" id="PS51858">
    <property type="entry name" value="PPPDE"/>
    <property type="match status" value="1"/>
</dbReference>
<name>A0A2R5LD10_9ACAR</name>
<evidence type="ECO:0000256" key="1">
    <source>
        <dbReference type="ARBA" id="ARBA00008140"/>
    </source>
</evidence>
<dbReference type="GO" id="GO:0008233">
    <property type="term" value="F:peptidase activity"/>
    <property type="evidence" value="ECO:0007669"/>
    <property type="project" value="UniProtKB-KW"/>
</dbReference>
<evidence type="ECO:0000313" key="6">
    <source>
        <dbReference type="EMBL" id="MBY07414.1"/>
    </source>
</evidence>
<dbReference type="AlphaFoldDB" id="A0A2R5LD10"/>
<dbReference type="Gene3D" id="3.90.1720.30">
    <property type="entry name" value="PPPDE domains"/>
    <property type="match status" value="1"/>
</dbReference>
<dbReference type="PANTHER" id="PTHR12378:SF7">
    <property type="entry name" value="DESUMOYLATING ISOPEPTIDASE 1"/>
    <property type="match status" value="1"/>
</dbReference>
<sequence>MSSVDIEDTSNVEAETSFEVRLYIYDLSRGLAKSLSQVFIGKQLPGIWHTSIVSYGREYFFGAMGIESCGAGETILGDPDQILTLGVTELPYSLFLEYIFALGESSYKPHTYDLFKHNCNNFTQEVAVFLTGKSIPKEILELPEEILNTPLGGTLQSYFNTLSLRSEASRGLSFSGLGPPANFIPFEPSARRNTRGSESPELQQAPVSRQPARAMSSEERQPSEGSQEARRDSDADDAPLERPSPVRKTRRYPDPPIVFPDVDGVGALKELQDTLKDVLNDTEQTALRELNEYLLTENGAWALGAPQLELMGRLFTDSSLPKPARVLLLRVLQAMALKEDVILFLHQDRQGHCIMSYVYRIENLPPEEQDLVLALLCNLCSNTSSFDWLLYISEWTEEGQPCNNSRVTVRAAVHGLLCDRPEVQNKSAGLMYNLALKELFDDVATELSTAVLQYLHGDIAEEQAFYALTALLRFLQISYNDVPALIKMLGPDLQKFSGKSQRVDKTVEEIQFKMSVSISA</sequence>
<feature type="region of interest" description="Disordered" evidence="4">
    <location>
        <begin position="183"/>
        <end position="257"/>
    </location>
</feature>
<dbReference type="EMBL" id="GGLE01003288">
    <property type="protein sequence ID" value="MBY07414.1"/>
    <property type="molecule type" value="Transcribed_RNA"/>
</dbReference>
<reference evidence="6" key="1">
    <citation type="submission" date="2018-03" db="EMBL/GenBank/DDBJ databases">
        <title>The relapsing fever spirochete Borrelia turicatae persists in the highly oxidative environment of its soft-bodied tick vector.</title>
        <authorList>
            <person name="Bourret T.J."/>
            <person name="Boyle W.K."/>
            <person name="Valenzuela J.G."/>
            <person name="Oliveira F."/>
            <person name="Lopez J.E."/>
        </authorList>
    </citation>
    <scope>NUCLEOTIDE SEQUENCE</scope>
    <source>
        <strain evidence="6">Kansas strain/isolate</strain>
        <tissue evidence="6">Salivary glands</tissue>
    </source>
</reference>
<feature type="domain" description="PPPDE" evidence="5">
    <location>
        <begin position="18"/>
        <end position="160"/>
    </location>
</feature>
<accession>A0A2R5LD10</accession>
<comment type="similarity">
    <text evidence="1">Belongs to the DeSI family.</text>
</comment>
<evidence type="ECO:0000256" key="4">
    <source>
        <dbReference type="SAM" id="MobiDB-lite"/>
    </source>
</evidence>
<evidence type="ECO:0000256" key="3">
    <source>
        <dbReference type="ARBA" id="ARBA00022801"/>
    </source>
</evidence>
<dbReference type="RefSeq" id="XP_064478609.1">
    <property type="nucleotide sequence ID" value="XM_064622539.1"/>
</dbReference>
<organism evidence="6">
    <name type="scientific">Ornithodoros turicata</name>
    <dbReference type="NCBI Taxonomy" id="34597"/>
    <lineage>
        <taxon>Eukaryota</taxon>
        <taxon>Metazoa</taxon>
        <taxon>Ecdysozoa</taxon>
        <taxon>Arthropoda</taxon>
        <taxon>Chelicerata</taxon>
        <taxon>Arachnida</taxon>
        <taxon>Acari</taxon>
        <taxon>Parasitiformes</taxon>
        <taxon>Ixodida</taxon>
        <taxon>Ixodoidea</taxon>
        <taxon>Argasidae</taxon>
        <taxon>Ornithodorinae</taxon>
        <taxon>Ornithodoros</taxon>
    </lineage>
</organism>
<dbReference type="GO" id="GO:0006508">
    <property type="term" value="P:proteolysis"/>
    <property type="evidence" value="ECO:0007669"/>
    <property type="project" value="UniProtKB-KW"/>
</dbReference>
<keyword evidence="2" id="KW-0645">Protease</keyword>
<dbReference type="SMART" id="SM01179">
    <property type="entry name" value="DUF862"/>
    <property type="match status" value="1"/>
</dbReference>
<evidence type="ECO:0000259" key="5">
    <source>
        <dbReference type="PROSITE" id="PS51858"/>
    </source>
</evidence>
<feature type="compositionally biased region" description="Polar residues" evidence="4">
    <location>
        <begin position="196"/>
        <end position="207"/>
    </location>
</feature>